<dbReference type="STRING" id="94625.A7J42_03010"/>
<organism evidence="1 2">
    <name type="scientific">Brucella intermedia M86</name>
    <dbReference type="NCBI Taxonomy" id="1234597"/>
    <lineage>
        <taxon>Bacteria</taxon>
        <taxon>Pseudomonadati</taxon>
        <taxon>Pseudomonadota</taxon>
        <taxon>Alphaproteobacteria</taxon>
        <taxon>Hyphomicrobiales</taxon>
        <taxon>Brucellaceae</taxon>
        <taxon>Brucella/Ochrobactrum group</taxon>
        <taxon>Brucella</taxon>
    </lineage>
</organism>
<sequence>MRTIIGAFYIILESNFLTHTYFKSLPLPLLYDKAAVKIKLAKAVFFVVIAPFATKGGFPFNDTSA</sequence>
<evidence type="ECO:0000313" key="2">
    <source>
        <dbReference type="Proteomes" id="UP000011971"/>
    </source>
</evidence>
<reference evidence="1 2" key="1">
    <citation type="journal article" date="2013" name="Gut Pathog.">
        <title>Draft genome of Ochrobactrum intermedium strain M86 isolated from non-ulcer dyspeptic individual from India.</title>
        <authorList>
            <person name="Kulkarni G."/>
            <person name="Dhotre D."/>
            <person name="Dharne M."/>
            <person name="Shetty S."/>
            <person name="Chowdhury S."/>
            <person name="Misra V."/>
            <person name="Misra S."/>
            <person name="Patole M."/>
            <person name="Shouche Y."/>
        </authorList>
    </citation>
    <scope>NUCLEOTIDE SEQUENCE [LARGE SCALE GENOMIC DNA]</scope>
    <source>
        <strain evidence="1 2">M86</strain>
    </source>
</reference>
<name>M5JZN7_9HYPH</name>
<accession>M5JZN7</accession>
<gene>
    <name evidence="1" type="ORF">D584_11467</name>
</gene>
<protein>
    <submittedName>
        <fullName evidence="1">Uncharacterized protein</fullName>
    </submittedName>
</protein>
<comment type="caution">
    <text evidence="1">The sequence shown here is derived from an EMBL/GenBank/DDBJ whole genome shotgun (WGS) entry which is preliminary data.</text>
</comment>
<dbReference type="AlphaFoldDB" id="M5JZN7"/>
<evidence type="ECO:0000313" key="1">
    <source>
        <dbReference type="EMBL" id="ELT48986.1"/>
    </source>
</evidence>
<proteinExistence type="predicted"/>
<dbReference type="Proteomes" id="UP000011971">
    <property type="component" value="Unassembled WGS sequence"/>
</dbReference>
<dbReference type="EMBL" id="AOGE01000029">
    <property type="protein sequence ID" value="ELT48986.1"/>
    <property type="molecule type" value="Genomic_DNA"/>
</dbReference>